<dbReference type="InterPro" id="IPR050319">
    <property type="entry name" value="ABC_transp_ATP-bind"/>
</dbReference>
<dbReference type="Pfam" id="PF08352">
    <property type="entry name" value="oligo_HPY"/>
    <property type="match status" value="1"/>
</dbReference>
<evidence type="ECO:0000256" key="1">
    <source>
        <dbReference type="ARBA" id="ARBA00022448"/>
    </source>
</evidence>
<dbReference type="SUPFAM" id="SSF52540">
    <property type="entry name" value="P-loop containing nucleoside triphosphate hydrolases"/>
    <property type="match status" value="1"/>
</dbReference>
<keyword evidence="2" id="KW-0547">Nucleotide-binding</keyword>
<protein>
    <submittedName>
        <fullName evidence="5">Vitamin B12 import ATP-binding protein BtuD</fullName>
    </submittedName>
</protein>
<dbReference type="PANTHER" id="PTHR43776">
    <property type="entry name" value="TRANSPORT ATP-BINDING PROTEIN"/>
    <property type="match status" value="1"/>
</dbReference>
<evidence type="ECO:0000259" key="4">
    <source>
        <dbReference type="PROSITE" id="PS50893"/>
    </source>
</evidence>
<name>A0A645FHS4_9ZZZZ</name>
<dbReference type="PROSITE" id="PS00211">
    <property type="entry name" value="ABC_TRANSPORTER_1"/>
    <property type="match status" value="1"/>
</dbReference>
<proteinExistence type="predicted"/>
<keyword evidence="3 5" id="KW-0067">ATP-binding</keyword>
<dbReference type="CDD" id="cd03257">
    <property type="entry name" value="ABC_NikE_OppD_transporters"/>
    <property type="match status" value="1"/>
</dbReference>
<dbReference type="InterPro" id="IPR003439">
    <property type="entry name" value="ABC_transporter-like_ATP-bd"/>
</dbReference>
<keyword evidence="1" id="KW-0813">Transport</keyword>
<dbReference type="GO" id="GO:0016887">
    <property type="term" value="F:ATP hydrolysis activity"/>
    <property type="evidence" value="ECO:0007669"/>
    <property type="project" value="InterPro"/>
</dbReference>
<dbReference type="GO" id="GO:0005524">
    <property type="term" value="F:ATP binding"/>
    <property type="evidence" value="ECO:0007669"/>
    <property type="project" value="UniProtKB-KW"/>
</dbReference>
<evidence type="ECO:0000313" key="5">
    <source>
        <dbReference type="EMBL" id="MPN13072.1"/>
    </source>
</evidence>
<dbReference type="Pfam" id="PF00005">
    <property type="entry name" value="ABC_tran"/>
    <property type="match status" value="1"/>
</dbReference>
<organism evidence="5">
    <name type="scientific">bioreactor metagenome</name>
    <dbReference type="NCBI Taxonomy" id="1076179"/>
    <lineage>
        <taxon>unclassified sequences</taxon>
        <taxon>metagenomes</taxon>
        <taxon>ecological metagenomes</taxon>
    </lineage>
</organism>
<dbReference type="PROSITE" id="PS50893">
    <property type="entry name" value="ABC_TRANSPORTER_2"/>
    <property type="match status" value="1"/>
</dbReference>
<dbReference type="InterPro" id="IPR017871">
    <property type="entry name" value="ABC_transporter-like_CS"/>
</dbReference>
<dbReference type="EMBL" id="VSSQ01059527">
    <property type="protein sequence ID" value="MPN13072.1"/>
    <property type="molecule type" value="Genomic_DNA"/>
</dbReference>
<dbReference type="GO" id="GO:0015833">
    <property type="term" value="P:peptide transport"/>
    <property type="evidence" value="ECO:0007669"/>
    <property type="project" value="InterPro"/>
</dbReference>
<dbReference type="InterPro" id="IPR027417">
    <property type="entry name" value="P-loop_NTPase"/>
</dbReference>
<reference evidence="5" key="1">
    <citation type="submission" date="2019-08" db="EMBL/GenBank/DDBJ databases">
        <authorList>
            <person name="Kucharzyk K."/>
            <person name="Murdoch R.W."/>
            <person name="Higgins S."/>
            <person name="Loffler F."/>
        </authorList>
    </citation>
    <scope>NUCLEOTIDE SEQUENCE</scope>
</reference>
<dbReference type="NCBIfam" id="TIGR01727">
    <property type="entry name" value="oligo_HPY"/>
    <property type="match status" value="1"/>
</dbReference>
<comment type="caution">
    <text evidence="5">The sequence shown here is derived from an EMBL/GenBank/DDBJ whole genome shotgun (WGS) entry which is preliminary data.</text>
</comment>
<dbReference type="AlphaFoldDB" id="A0A645FHS4"/>
<evidence type="ECO:0000256" key="2">
    <source>
        <dbReference type="ARBA" id="ARBA00022741"/>
    </source>
</evidence>
<gene>
    <name evidence="5" type="primary">btuD_301</name>
    <name evidence="5" type="ORF">SDC9_160392</name>
</gene>
<accession>A0A645FHS4</accession>
<evidence type="ECO:0000256" key="3">
    <source>
        <dbReference type="ARBA" id="ARBA00022840"/>
    </source>
</evidence>
<sequence>MIFQDPQQVLNPSLTIEQILMEPLIGFHILRNDKERREFIRLELPDVGLDNTYLPRYPHQLSGGQRQRVAILSALLVEPALLIADEVVSALDLSIQAQILNLLQTLREKHQLSMLFISHDLHVVSWLADRILVMYRGSLVEEATTEELLRNPIHPYTQSLLAAADLFEGNLPTEGIGWGVASDLCCPYAELCPQSTELCRSQRPPVQVLANGHRVACHCRQKGV</sequence>
<dbReference type="InterPro" id="IPR013563">
    <property type="entry name" value="Oligopep_ABC_C"/>
</dbReference>
<dbReference type="Gene3D" id="3.40.50.300">
    <property type="entry name" value="P-loop containing nucleotide triphosphate hydrolases"/>
    <property type="match status" value="1"/>
</dbReference>
<feature type="domain" description="ABC transporter" evidence="4">
    <location>
        <begin position="2"/>
        <end position="161"/>
    </location>
</feature>